<dbReference type="InterPro" id="IPR017946">
    <property type="entry name" value="PLC-like_Pdiesterase_TIM-brl"/>
</dbReference>
<organism evidence="1">
    <name type="scientific">viral metagenome</name>
    <dbReference type="NCBI Taxonomy" id="1070528"/>
    <lineage>
        <taxon>unclassified sequences</taxon>
        <taxon>metagenomes</taxon>
        <taxon>organismal metagenomes</taxon>
    </lineage>
</organism>
<dbReference type="PANTHER" id="PTHR13593:SF140">
    <property type="entry name" value="PLC-LIKE PHOSPHODIESTERASE"/>
    <property type="match status" value="1"/>
</dbReference>
<evidence type="ECO:0000313" key="1">
    <source>
        <dbReference type="EMBL" id="QHT04772.1"/>
    </source>
</evidence>
<dbReference type="InterPro" id="IPR051057">
    <property type="entry name" value="PI-PLC_domain"/>
</dbReference>
<dbReference type="CDD" id="cd08557">
    <property type="entry name" value="PI-PLCc_bacteria_like"/>
    <property type="match status" value="1"/>
</dbReference>
<evidence type="ECO:0008006" key="2">
    <source>
        <dbReference type="Google" id="ProtNLM"/>
    </source>
</evidence>
<dbReference type="PANTHER" id="PTHR13593">
    <property type="match status" value="1"/>
</dbReference>
<protein>
    <recommendedName>
        <fullName evidence="2">Phosphatidylinositol-specific phospholipase C X domain-containing protein</fullName>
    </recommendedName>
</protein>
<dbReference type="SUPFAM" id="SSF51695">
    <property type="entry name" value="PLC-like phosphodiesterases"/>
    <property type="match status" value="1"/>
</dbReference>
<accession>A0A6C0CKT6</accession>
<dbReference type="PROSITE" id="PS50007">
    <property type="entry name" value="PIPLC_X_DOMAIN"/>
    <property type="match status" value="1"/>
</dbReference>
<reference evidence="1" key="1">
    <citation type="journal article" date="2020" name="Nature">
        <title>Giant virus diversity and host interactions through global metagenomics.</title>
        <authorList>
            <person name="Schulz F."/>
            <person name="Roux S."/>
            <person name="Paez-Espino D."/>
            <person name="Jungbluth S."/>
            <person name="Walsh D.A."/>
            <person name="Denef V.J."/>
            <person name="McMahon K.D."/>
            <person name="Konstantinidis K.T."/>
            <person name="Eloe-Fadrosh E.A."/>
            <person name="Kyrpides N.C."/>
            <person name="Woyke T."/>
        </authorList>
    </citation>
    <scope>NUCLEOTIDE SEQUENCE</scope>
    <source>
        <strain evidence="1">GVMAG-M-3300021343-4</strain>
    </source>
</reference>
<dbReference type="AlphaFoldDB" id="A0A6C0CKT6"/>
<name>A0A6C0CKT6_9ZZZZ</name>
<dbReference type="Gene3D" id="3.20.20.190">
    <property type="entry name" value="Phosphatidylinositol (PI) phosphodiesterase"/>
    <property type="match status" value="1"/>
</dbReference>
<dbReference type="GO" id="GO:0006629">
    <property type="term" value="P:lipid metabolic process"/>
    <property type="evidence" value="ECO:0007669"/>
    <property type="project" value="InterPro"/>
</dbReference>
<dbReference type="EMBL" id="MN739438">
    <property type="protein sequence ID" value="QHT04772.1"/>
    <property type="molecule type" value="Genomic_DNA"/>
</dbReference>
<dbReference type="GO" id="GO:0008081">
    <property type="term" value="F:phosphoric diester hydrolase activity"/>
    <property type="evidence" value="ECO:0007669"/>
    <property type="project" value="InterPro"/>
</dbReference>
<sequence length="284" mass="33185">MASTNIPYNKARFLGTHNSYCNDSPASIATNKFKKMVLNQHKSIIEQLDAGIRVLDIEVHKHPFLNDLIVTHGPPDLGLLTGYTKFADILNVVKMWLEEHLQKSPDEYDKILTFVINPQKNVQNKKWYNDTVLKYFQNVGLDQYVYSYNEQRKDEDHWPLLKDMLDVGRPLMVFGLKGHVDFVNYQNYYRNDTDKILPTWDAKTIEDLDPSKLVLYPKPGNKIFLMYALCSLRDIDAYPYLFGGNPIQAKQVNRLKVIEPLVDACNEVLKEYNQMVNWIWIDFF</sequence>
<proteinExistence type="predicted"/>
<dbReference type="Pfam" id="PF26178">
    <property type="entry name" value="PI-PLC_cat"/>
    <property type="match status" value="1"/>
</dbReference>